<dbReference type="EMBL" id="BAAALF010000001">
    <property type="protein sequence ID" value="GAA1214461.1"/>
    <property type="molecule type" value="Genomic_DNA"/>
</dbReference>
<reference evidence="2 3" key="1">
    <citation type="journal article" date="2019" name="Int. J. Syst. Evol. Microbiol.">
        <title>The Global Catalogue of Microorganisms (GCM) 10K type strain sequencing project: providing services to taxonomists for standard genome sequencing and annotation.</title>
        <authorList>
            <consortium name="The Broad Institute Genomics Platform"/>
            <consortium name="The Broad Institute Genome Sequencing Center for Infectious Disease"/>
            <person name="Wu L."/>
            <person name="Ma J."/>
        </authorList>
    </citation>
    <scope>NUCLEOTIDE SEQUENCE [LARGE SCALE GENOMIC DNA]</scope>
    <source>
        <strain evidence="2 3">JCM 13004</strain>
    </source>
</reference>
<feature type="compositionally biased region" description="Polar residues" evidence="1">
    <location>
        <begin position="96"/>
        <end position="112"/>
    </location>
</feature>
<proteinExistence type="predicted"/>
<evidence type="ECO:0000313" key="3">
    <source>
        <dbReference type="Proteomes" id="UP001500037"/>
    </source>
</evidence>
<evidence type="ECO:0000313" key="2">
    <source>
        <dbReference type="EMBL" id="GAA1214461.1"/>
    </source>
</evidence>
<comment type="caution">
    <text evidence="2">The sequence shown here is derived from an EMBL/GenBank/DDBJ whole genome shotgun (WGS) entry which is preliminary data.</text>
</comment>
<feature type="compositionally biased region" description="Polar residues" evidence="1">
    <location>
        <begin position="13"/>
        <end position="22"/>
    </location>
</feature>
<accession>A0ABN1VJU3</accession>
<sequence>MLLSRSYVEEQDVSTAVGTPNETTEETVPALSKPLTFRWALTPCVRLSSSSLANHSSVHVTGGSTDVRVYTGVYDSCNGVTYGINGDSAGDILFPGQSSRWSARGSTVSTAPVASGASRGSPTPGTDPPGPGRPASPPGISK</sequence>
<name>A0ABN1VJU3_9ACTN</name>
<feature type="region of interest" description="Disordered" evidence="1">
    <location>
        <begin position="95"/>
        <end position="142"/>
    </location>
</feature>
<protein>
    <submittedName>
        <fullName evidence="2">Uncharacterized protein</fullName>
    </submittedName>
</protein>
<gene>
    <name evidence="2" type="ORF">GCM10009665_00250</name>
</gene>
<evidence type="ECO:0000256" key="1">
    <source>
        <dbReference type="SAM" id="MobiDB-lite"/>
    </source>
</evidence>
<feature type="region of interest" description="Disordered" evidence="1">
    <location>
        <begin position="1"/>
        <end position="27"/>
    </location>
</feature>
<dbReference type="Proteomes" id="UP001500037">
    <property type="component" value="Unassembled WGS sequence"/>
</dbReference>
<keyword evidence="3" id="KW-1185">Reference proteome</keyword>
<organism evidence="2 3">
    <name type="scientific">Kitasatospora nipponensis</name>
    <dbReference type="NCBI Taxonomy" id="258049"/>
    <lineage>
        <taxon>Bacteria</taxon>
        <taxon>Bacillati</taxon>
        <taxon>Actinomycetota</taxon>
        <taxon>Actinomycetes</taxon>
        <taxon>Kitasatosporales</taxon>
        <taxon>Streptomycetaceae</taxon>
        <taxon>Kitasatospora</taxon>
    </lineage>
</organism>
<feature type="compositionally biased region" description="Pro residues" evidence="1">
    <location>
        <begin position="125"/>
        <end position="142"/>
    </location>
</feature>